<feature type="transmembrane region" description="Helical" evidence="1">
    <location>
        <begin position="39"/>
        <end position="64"/>
    </location>
</feature>
<keyword evidence="1" id="KW-1133">Transmembrane helix</keyword>
<evidence type="ECO:0008006" key="5">
    <source>
        <dbReference type="Google" id="ProtNLM"/>
    </source>
</evidence>
<keyword evidence="1" id="KW-0812">Transmembrane</keyword>
<evidence type="ECO:0000256" key="2">
    <source>
        <dbReference type="SAM" id="SignalP"/>
    </source>
</evidence>
<sequence>MVSTFFFLGSLLTTGSSSSFSQRQRGRHGLLASNHVNCWGMILLGLFWFWFVLSLCFSPTGVFLTHRSGVSLFFGVGVSEVGYVRCSSWCVVLH</sequence>
<keyword evidence="4" id="KW-1185">Reference proteome</keyword>
<evidence type="ECO:0000313" key="3">
    <source>
        <dbReference type="EMBL" id="KAG5528038.1"/>
    </source>
</evidence>
<organism evidence="3 4">
    <name type="scientific">Rhododendron griersonianum</name>
    <dbReference type="NCBI Taxonomy" id="479676"/>
    <lineage>
        <taxon>Eukaryota</taxon>
        <taxon>Viridiplantae</taxon>
        <taxon>Streptophyta</taxon>
        <taxon>Embryophyta</taxon>
        <taxon>Tracheophyta</taxon>
        <taxon>Spermatophyta</taxon>
        <taxon>Magnoliopsida</taxon>
        <taxon>eudicotyledons</taxon>
        <taxon>Gunneridae</taxon>
        <taxon>Pentapetalae</taxon>
        <taxon>asterids</taxon>
        <taxon>Ericales</taxon>
        <taxon>Ericaceae</taxon>
        <taxon>Ericoideae</taxon>
        <taxon>Rhodoreae</taxon>
        <taxon>Rhododendron</taxon>
    </lineage>
</organism>
<feature type="signal peptide" evidence="2">
    <location>
        <begin position="1"/>
        <end position="17"/>
    </location>
</feature>
<gene>
    <name evidence="3" type="ORF">RHGRI_028840</name>
</gene>
<reference evidence="3" key="1">
    <citation type="submission" date="2020-08" db="EMBL/GenBank/DDBJ databases">
        <title>Plant Genome Project.</title>
        <authorList>
            <person name="Zhang R.-G."/>
        </authorList>
    </citation>
    <scope>NUCLEOTIDE SEQUENCE</scope>
    <source>
        <strain evidence="3">WSP0</strain>
        <tissue evidence="3">Leaf</tissue>
    </source>
</reference>
<keyword evidence="1" id="KW-0472">Membrane</keyword>
<keyword evidence="2" id="KW-0732">Signal</keyword>
<dbReference type="AlphaFoldDB" id="A0AAV6IHD0"/>
<comment type="caution">
    <text evidence="3">The sequence shown here is derived from an EMBL/GenBank/DDBJ whole genome shotgun (WGS) entry which is preliminary data.</text>
</comment>
<name>A0AAV6IHD0_9ERIC</name>
<protein>
    <recommendedName>
        <fullName evidence="5">NADH dehydrogenase subunit 4</fullName>
    </recommendedName>
</protein>
<dbReference type="Proteomes" id="UP000823749">
    <property type="component" value="Chromosome 10"/>
</dbReference>
<dbReference type="EMBL" id="JACTNZ010000010">
    <property type="protein sequence ID" value="KAG5528038.1"/>
    <property type="molecule type" value="Genomic_DNA"/>
</dbReference>
<evidence type="ECO:0000256" key="1">
    <source>
        <dbReference type="SAM" id="Phobius"/>
    </source>
</evidence>
<evidence type="ECO:0000313" key="4">
    <source>
        <dbReference type="Proteomes" id="UP000823749"/>
    </source>
</evidence>
<accession>A0AAV6IHD0</accession>
<feature type="chain" id="PRO_5043955577" description="NADH dehydrogenase subunit 4" evidence="2">
    <location>
        <begin position="18"/>
        <end position="94"/>
    </location>
</feature>
<proteinExistence type="predicted"/>